<name>A0A0X8NVI2_ALCXX</name>
<comment type="cofactor">
    <cofactor evidence="1">
        <name>FAD</name>
        <dbReference type="ChEBI" id="CHEBI:57692"/>
    </cofactor>
</comment>
<dbReference type="GO" id="GO:0006879">
    <property type="term" value="P:intracellular iron ion homeostasis"/>
    <property type="evidence" value="ECO:0007669"/>
    <property type="project" value="TreeGrafter"/>
</dbReference>
<dbReference type="GO" id="GO:0004497">
    <property type="term" value="F:monooxygenase activity"/>
    <property type="evidence" value="ECO:0007669"/>
    <property type="project" value="UniProtKB-KW"/>
</dbReference>
<dbReference type="EMBL" id="CP014060">
    <property type="protein sequence ID" value="AMG35147.1"/>
    <property type="molecule type" value="Genomic_DNA"/>
</dbReference>
<gene>
    <name evidence="8" type="ORF">AL504_03235</name>
</gene>
<organism evidence="8 9">
    <name type="scientific">Alcaligenes xylosoxydans xylosoxydans</name>
    <name type="common">Achromobacter xylosoxidans</name>
    <dbReference type="NCBI Taxonomy" id="85698"/>
    <lineage>
        <taxon>Bacteria</taxon>
        <taxon>Pseudomonadati</taxon>
        <taxon>Pseudomonadota</taxon>
        <taxon>Betaproteobacteria</taxon>
        <taxon>Burkholderiales</taxon>
        <taxon>Alcaligenaceae</taxon>
        <taxon>Achromobacter</taxon>
    </lineage>
</organism>
<evidence type="ECO:0000313" key="9">
    <source>
        <dbReference type="Proteomes" id="UP000060602"/>
    </source>
</evidence>
<dbReference type="InterPro" id="IPR036188">
    <property type="entry name" value="FAD/NAD-bd_sf"/>
</dbReference>
<evidence type="ECO:0000256" key="6">
    <source>
        <dbReference type="ARBA" id="ARBA00022857"/>
    </source>
</evidence>
<dbReference type="PRINTS" id="PR00368">
    <property type="entry name" value="FADPNR"/>
</dbReference>
<keyword evidence="4" id="KW-0285">Flavoprotein</keyword>
<evidence type="ECO:0000256" key="1">
    <source>
        <dbReference type="ARBA" id="ARBA00001974"/>
    </source>
</evidence>
<dbReference type="PANTHER" id="PTHR42802:SF1">
    <property type="entry name" value="L-ORNITHINE N(5)-MONOOXYGENASE"/>
    <property type="match status" value="1"/>
</dbReference>
<accession>A0A0X8NVI2</accession>
<dbReference type="AlphaFoldDB" id="A0A0X8NVI2"/>
<dbReference type="InterPro" id="IPR025700">
    <property type="entry name" value="Lys/Orn_oxygenase"/>
</dbReference>
<protein>
    <submittedName>
        <fullName evidence="8">Ornithine monooxygenase</fullName>
    </submittedName>
</protein>
<evidence type="ECO:0000313" key="8">
    <source>
        <dbReference type="EMBL" id="AMG35147.1"/>
    </source>
</evidence>
<evidence type="ECO:0000256" key="7">
    <source>
        <dbReference type="ARBA" id="ARBA00023002"/>
    </source>
</evidence>
<dbReference type="SUPFAM" id="SSF51905">
    <property type="entry name" value="FAD/NAD(P)-binding domain"/>
    <property type="match status" value="2"/>
</dbReference>
<dbReference type="PANTHER" id="PTHR42802">
    <property type="entry name" value="MONOOXYGENASE"/>
    <property type="match status" value="1"/>
</dbReference>
<keyword evidence="5" id="KW-0274">FAD</keyword>
<evidence type="ECO:0000256" key="3">
    <source>
        <dbReference type="ARBA" id="ARBA00007588"/>
    </source>
</evidence>
<dbReference type="RefSeq" id="WP_061071167.1">
    <property type="nucleotide sequence ID" value="NZ_CP014060.2"/>
</dbReference>
<dbReference type="Proteomes" id="UP000060602">
    <property type="component" value="Chromosome"/>
</dbReference>
<keyword evidence="6" id="KW-0521">NADP</keyword>
<dbReference type="Gene3D" id="3.50.50.60">
    <property type="entry name" value="FAD/NAD(P)-binding domain"/>
    <property type="match status" value="1"/>
</dbReference>
<proteinExistence type="inferred from homology"/>
<evidence type="ECO:0000256" key="4">
    <source>
        <dbReference type="ARBA" id="ARBA00022630"/>
    </source>
</evidence>
<sequence>MLVHDLIGIGFGPSNIALAIALRERAGPPLRALFLERQAEFAWHPHMMLDGTHMQISFLKDLVTLRNPASPFSFLSYLHAEGRLQQFINLQTFFPSRHDFNGYLKWAADHFDEQVRYGEDVIEVRPEFDGDTVTLLRVVSRDAQGKITERLARNLIVSVGGRPNVPDIFAQARDDARVIHSSKYLSAINQTGELGRVAVVGAGQSAAEIFMDLHGHPRQPAVDLLIRGRALRPSDDSPFMNEIFNAEHTDYIYDRPPHERDALLADVWHTNYAAPDLALIERIYDVLYQQRVRRETRHRLQRHCRITAVQPGDDGITLQLQDSESGDRTQCRYDAVVLATGYVRDQHRALLNPLASFLPDFQIDRNYRVRATDRLLPAIYVQGGSESTHGISDSLLSILAIRSQEIGSALLDMPADARVAAPVRPAAALIS</sequence>
<dbReference type="Pfam" id="PF13434">
    <property type="entry name" value="Lys_Orn_oxgnase"/>
    <property type="match status" value="1"/>
</dbReference>
<evidence type="ECO:0000256" key="5">
    <source>
        <dbReference type="ARBA" id="ARBA00022827"/>
    </source>
</evidence>
<comment type="pathway">
    <text evidence="2">Siderophore biosynthesis.</text>
</comment>
<comment type="similarity">
    <text evidence="3">Belongs to the lysine N(6)-hydroxylase/L-ornithine N(5)-oxygenase family.</text>
</comment>
<evidence type="ECO:0000256" key="2">
    <source>
        <dbReference type="ARBA" id="ARBA00004924"/>
    </source>
</evidence>
<keyword evidence="7" id="KW-0560">Oxidoreductase</keyword>
<reference evidence="9" key="1">
    <citation type="submission" date="2015-12" db="EMBL/GenBank/DDBJ databases">
        <title>FDA dAtabase for Regulatory Grade micrObial Sequences (FDA-ARGOS): Supporting development and validation of Infectious Disease Dx tests.</title>
        <authorList>
            <person name="Case J."/>
            <person name="Tallon L."/>
            <person name="Sadzewicz L."/>
            <person name="Sengamalay N."/>
            <person name="Ott S."/>
            <person name="Godinez A."/>
            <person name="Nagaraj S."/>
            <person name="Nadendla S."/>
            <person name="Sichtig H."/>
        </authorList>
    </citation>
    <scope>NUCLEOTIDE SEQUENCE [LARGE SCALE GENOMIC DNA]</scope>
    <source>
        <strain evidence="9">FDAARGOS_147</strain>
    </source>
</reference>
<keyword evidence="8" id="KW-0503">Monooxygenase</keyword>